<dbReference type="GO" id="GO:0005886">
    <property type="term" value="C:plasma membrane"/>
    <property type="evidence" value="ECO:0007669"/>
    <property type="project" value="TreeGrafter"/>
</dbReference>
<dbReference type="GO" id="GO:0005524">
    <property type="term" value="F:ATP binding"/>
    <property type="evidence" value="ECO:0007669"/>
    <property type="project" value="UniProtKB-KW"/>
</dbReference>
<dbReference type="GO" id="GO:0004430">
    <property type="term" value="F:1-phosphatidylinositol 4-kinase activity"/>
    <property type="evidence" value="ECO:0007669"/>
    <property type="project" value="UniProtKB-EC"/>
</dbReference>
<evidence type="ECO:0000256" key="7">
    <source>
        <dbReference type="ARBA" id="ARBA00022777"/>
    </source>
</evidence>
<evidence type="ECO:0000256" key="1">
    <source>
        <dbReference type="ARBA" id="ARBA00001686"/>
    </source>
</evidence>
<dbReference type="GO" id="GO:0048015">
    <property type="term" value="P:phosphatidylinositol-mediated signaling"/>
    <property type="evidence" value="ECO:0007669"/>
    <property type="project" value="TreeGrafter"/>
</dbReference>
<reference evidence="14" key="2">
    <citation type="submission" date="2021-01" db="EMBL/GenBank/DDBJ databases">
        <authorList>
            <person name="Schikora-Tamarit M.A."/>
        </authorList>
    </citation>
    <scope>NUCLEOTIDE SEQUENCE</scope>
    <source>
        <strain evidence="14">CBS6075</strain>
    </source>
</reference>
<dbReference type="PROSITE" id="PS00915">
    <property type="entry name" value="PI3_4_KINASE_1"/>
    <property type="match status" value="1"/>
</dbReference>
<dbReference type="PANTHER" id="PTHR10048:SF15">
    <property type="entry name" value="PHOSPHATIDYLINOSITOL 4-KINASE ALPHA"/>
    <property type="match status" value="1"/>
</dbReference>
<gene>
    <name evidence="11" type="primary">TIF6</name>
    <name evidence="14" type="ORF">OGAPHI_004614</name>
</gene>
<comment type="similarity">
    <text evidence="2">Belongs to the PI3/PI4-kinase family. Type III PI4K subfamily.</text>
</comment>
<dbReference type="PROSITE" id="PS50290">
    <property type="entry name" value="PI3_4_KINASE_3"/>
    <property type="match status" value="1"/>
</dbReference>
<dbReference type="SUPFAM" id="SSF56112">
    <property type="entry name" value="Protein kinase-like (PK-like)"/>
    <property type="match status" value="1"/>
</dbReference>
<accession>A0A9P8P318</accession>
<dbReference type="Proteomes" id="UP000769157">
    <property type="component" value="Unassembled WGS sequence"/>
</dbReference>
<dbReference type="FunFam" id="1.25.40.70:FF:000011">
    <property type="entry name" value="Phosphatidylinositol 4-kinase alpha"/>
    <property type="match status" value="1"/>
</dbReference>
<keyword evidence="11" id="KW-0597">Phosphoprotein</keyword>
<dbReference type="Gene3D" id="1.10.1070.11">
    <property type="entry name" value="Phosphatidylinositol 3-/4-kinase, catalytic domain"/>
    <property type="match status" value="1"/>
</dbReference>
<dbReference type="InterPro" id="IPR000403">
    <property type="entry name" value="PI3/4_kinase_cat_dom"/>
</dbReference>
<evidence type="ECO:0000256" key="8">
    <source>
        <dbReference type="ARBA" id="ARBA00022840"/>
    </source>
</evidence>
<dbReference type="Pfam" id="PF00613">
    <property type="entry name" value="PI3Ka"/>
    <property type="match status" value="1"/>
</dbReference>
<feature type="domain" description="PI3K/PI4K catalytic" evidence="12">
    <location>
        <begin position="1806"/>
        <end position="2085"/>
    </location>
</feature>
<dbReference type="GO" id="GO:0042273">
    <property type="term" value="P:ribosomal large subunit biogenesis"/>
    <property type="evidence" value="ECO:0007669"/>
    <property type="project" value="UniProtKB-UniRule"/>
</dbReference>
<dbReference type="InterPro" id="IPR016024">
    <property type="entry name" value="ARM-type_fold"/>
</dbReference>
<dbReference type="Gene3D" id="3.30.1010.10">
    <property type="entry name" value="Phosphatidylinositol 3-kinase Catalytic Subunit, Chain A, domain 4"/>
    <property type="match status" value="1"/>
</dbReference>
<dbReference type="SUPFAM" id="SSF55909">
    <property type="entry name" value="Pentein"/>
    <property type="match status" value="1"/>
</dbReference>
<comment type="function">
    <text evidence="11">Binds to the 60S ribosomal subunit and prevents its association with the 40S ribosomal subunit to form the 80S initiation complex in the cytoplasm. Is also involved in ribosome biogenesis. Associates with pre-60S subunits in the nucleus and is involved in its nuclear export.</text>
</comment>
<dbReference type="InterPro" id="IPR018936">
    <property type="entry name" value="PI3/4_kinase_CS"/>
</dbReference>
<dbReference type="CDD" id="cd00527">
    <property type="entry name" value="IF6"/>
    <property type="match status" value="1"/>
</dbReference>
<keyword evidence="4 11" id="KW-0396">Initiation factor</keyword>
<dbReference type="SMART" id="SM00654">
    <property type="entry name" value="eIF6"/>
    <property type="match status" value="1"/>
</dbReference>
<dbReference type="InterPro" id="IPR015433">
    <property type="entry name" value="PI3/4_kinase"/>
</dbReference>
<keyword evidence="10 11" id="KW-0539">Nucleus</keyword>
<evidence type="ECO:0000313" key="15">
    <source>
        <dbReference type="Proteomes" id="UP000769157"/>
    </source>
</evidence>
<proteinExistence type="inferred from homology"/>
<dbReference type="InterPro" id="IPR002769">
    <property type="entry name" value="eIF6"/>
</dbReference>
<dbReference type="PANTHER" id="PTHR10048">
    <property type="entry name" value="PHOSPHATIDYLINOSITOL KINASE"/>
    <property type="match status" value="1"/>
</dbReference>
<keyword evidence="5" id="KW-0808">Transferase</keyword>
<dbReference type="HAMAP" id="MF_00032">
    <property type="entry name" value="eIF_6"/>
    <property type="match status" value="1"/>
</dbReference>
<keyword evidence="6" id="KW-0547">Nucleotide-binding</keyword>
<keyword evidence="9 11" id="KW-0648">Protein biosynthesis</keyword>
<dbReference type="NCBIfam" id="TIGR00323">
    <property type="entry name" value="eIF-6"/>
    <property type="match status" value="1"/>
</dbReference>
<dbReference type="InterPro" id="IPR001263">
    <property type="entry name" value="PI3K_accessory_dom"/>
</dbReference>
<dbReference type="GO" id="GO:0046854">
    <property type="term" value="P:phosphatidylinositol phosphate biosynthetic process"/>
    <property type="evidence" value="ECO:0007669"/>
    <property type="project" value="InterPro"/>
</dbReference>
<dbReference type="PROSITE" id="PS51545">
    <property type="entry name" value="PIK_HELICAL"/>
    <property type="match status" value="1"/>
</dbReference>
<evidence type="ECO:0000259" key="13">
    <source>
        <dbReference type="PROSITE" id="PS51545"/>
    </source>
</evidence>
<feature type="modified residue" description="Phosphoserine; by CK1" evidence="11">
    <location>
        <position position="175"/>
    </location>
</feature>
<evidence type="ECO:0000256" key="9">
    <source>
        <dbReference type="ARBA" id="ARBA00022917"/>
    </source>
</evidence>
<dbReference type="GO" id="GO:0042256">
    <property type="term" value="P:cytosolic ribosome assembly"/>
    <property type="evidence" value="ECO:0007669"/>
    <property type="project" value="UniProtKB-UniRule"/>
</dbReference>
<name>A0A9P8P318_9ASCO</name>
<evidence type="ECO:0000256" key="3">
    <source>
        <dbReference type="ARBA" id="ARBA00022490"/>
    </source>
</evidence>
<dbReference type="Gene3D" id="3.75.10.10">
    <property type="entry name" value="L-arginine/glycine Amidinotransferase, Chain A"/>
    <property type="match status" value="1"/>
</dbReference>
<dbReference type="InterPro" id="IPR036940">
    <property type="entry name" value="PI3/4_kinase_cat_sf"/>
</dbReference>
<organism evidence="14 15">
    <name type="scientific">Ogataea philodendri</name>
    <dbReference type="NCBI Taxonomy" id="1378263"/>
    <lineage>
        <taxon>Eukaryota</taxon>
        <taxon>Fungi</taxon>
        <taxon>Dikarya</taxon>
        <taxon>Ascomycota</taxon>
        <taxon>Saccharomycotina</taxon>
        <taxon>Pichiomycetes</taxon>
        <taxon>Pichiales</taxon>
        <taxon>Pichiaceae</taxon>
        <taxon>Ogataea</taxon>
    </lineage>
</organism>
<protein>
    <recommendedName>
        <fullName evidence="11">Eukaryotic translation initiation factor 6</fullName>
        <shortName evidence="11">eIF-6</shortName>
    </recommendedName>
</protein>
<dbReference type="FunFam" id="3.75.10.10:FF:000001">
    <property type="entry name" value="Eukaryotic translation initiation factor 6"/>
    <property type="match status" value="1"/>
</dbReference>
<comment type="similarity">
    <text evidence="11">Belongs to the eIF-6 family.</text>
</comment>
<comment type="subcellular location">
    <subcellularLocation>
        <location evidence="11">Cytoplasm</location>
    </subcellularLocation>
    <subcellularLocation>
        <location evidence="11">Nucleus</location>
        <location evidence="11">Nucleolus</location>
    </subcellularLocation>
    <text evidence="11">Shuttles between cytoplasm and nucleus/nucleolus.</text>
</comment>
<feature type="domain" description="PIK helical" evidence="13">
    <location>
        <begin position="1550"/>
        <end position="1733"/>
    </location>
</feature>
<keyword evidence="7" id="KW-0418">Kinase</keyword>
<dbReference type="Pfam" id="PF01912">
    <property type="entry name" value="eIF-6"/>
    <property type="match status" value="1"/>
</dbReference>
<dbReference type="InterPro" id="IPR011009">
    <property type="entry name" value="Kinase-like_dom_sf"/>
</dbReference>
<dbReference type="InterPro" id="IPR042236">
    <property type="entry name" value="PI3K_accessory_sf"/>
</dbReference>
<evidence type="ECO:0000313" key="14">
    <source>
        <dbReference type="EMBL" id="KAH3664262.1"/>
    </source>
</evidence>
<sequence>MASRTQFENSNEVGVFSKLTNSYCLVAVGGSENFYSAFEAELGDVIPIVHTTIAGTRIVGRMTAGNRRGLLVPTQTTDQELMHLRNSLPDSVKIQRVEERLSALGNVICCNDYVALVHPDIERETEELIADVLGVEVFRQTIAGNVLVGSYCALSNTGGLVHPQTSIQDQEELSSLLQVPLVAGTVNRGSSVVGAGMVVNDWIAVSGLDTTAPELSVIESIFKLQDAHPDAISNNLRDTLIETVSKGSIRAKALEKLAVLSVKDLDDSTPLEKSVPDTFKQLLDVTKNPSAESNERKYIRNSEYEVLLALCKSCDHVKSKIQAEILLSRFEIYLQGLPEQRFSSKKTLKTFLPTPWTKLAYELVVGVTTLGLNFKSLASECQDLLFGFVNVLSNGSSDLKIYFCYVGLLQGLTKDIRFVSSELLRKITTVLDESFYSGVESAIGSIDDHLYVEMVNNFEDYGYEFSSLFFMFLYQKLAIEYIKNAIGCKPNESFIFHVLKNRDSFDQSTVEKSLVKELSLRAIENSKYVNNGSDRLVTSTFGRRNAGYSIKASTVEILSFGSEQTVVELDFITALIDDYLEQIHKIDTHLTNEVVEMINSELLPSIFACAALLSSKKTFLALRVSKCFPTILSLPLLKTEAVAELSQSLAYCLKNLSEDDVVSCIYGTTNILSDAVESKNGNVNGTAELRQSLSVSSTSNEIPTSAMTEDGSYSVDVLPLIYRNVIAAVLVIATEFKDSSINILAITILFQKVRRTPTELNCLLLQGLTGFVDVMEKREFLILVRQFFDIAIISTKDRAALNRTCAVWVHFSEVMAQRSDSDLYTVYLHELLSAIVSKGDIDDLEHHRSNNEVSLSATEISLYLKPLAYLLPSVDQEPRIPTNKETVNLFKDVWFNLCIHGYSYNSELLMANYESLLRIAHSSPALASESTWNRTETSIDMNTVLRRGTSKHTEKLHKDVLSSIITSKSIDAKVFETQIARPKLMFLASNLLLESLRMETGDCATSLEYLSDPTLSISGLEDFSGSIAFYVTSQYFRRVQKGGSASFTPSKITQQLQRLFIYCCHRDFSLQNTALQCTELLILRSPSLLCYEKSLFSLLDVLGLLYESVIDADTNEYEPQIEFSAPLSGIKLLLSDSYKWRHSTFELLTKAARKWTTLCLVKCPQDTKSLLQSYISKMDITSKKMVNYGVTFAFEMAGKVLPADRELSTIDESTGRHINTTSVFLSQFPWKANRADLVSKWSEHKLVTFGSIPQLTRTGIANLRKKVEQKTPIWSSELESTLHESTRLIILSSQSEGELIKEVVDIPFLIFSADSIDLGIRLWLTIMKERPELSSLVLSEICKRLEESIKLQKGLYSKQFDIKNSKYNKMEYVPTSKALIDFNGKNAADHIKPHLLLFRLMASHFEATRYQSSHIFKMFTRTILIALLSLSSASTHPFSRLTRFELINLGLALLKVHRSLGTTDVGSLTSAVLSGALSWFTIKHRAPYGNNKVKIRSDFNLLNMVAKLVSDLRYPEESLAEQKRVILLLFLDHEISFLATWLNPLNPVDTTGSYSKTRPTDRILADAFAIDGRLAINLVERYSTYSFDKPMRQLVQSNPLKVIDNPAALKYLLDGENNKNSHLVVLWEVASPSDSINLFLPPFNKNSIILQYTMRSIESFDVHLTFFYIPQIVQALRFDLHLGYVRRFILETAKVSQLFAHQIIWNMSANSYKDEDSTIPDDLKPVLDEIRDTMVGHFTPDDRAYYEKEFSFFEEVTSISGKLKPFIKSSKPEKKAQIDKYMAAIKLEEGVYLPSNPQGQVVDINRLSGKPLQSHAKAPFMATFKIKKEVETVDGGKEYQVEDMSAIFKVGDDCRQDVLALQLISLFRTIWLDAGLDVYVFPNRVTATAPGCGIIDVLPNSISRDMLGREAVNGLYEYFISQHGPETSIEFQRARNNFVKSLAAYSIITYLLEIKDRHNGNIMYDNQGHILHIDFGFCFDIVPGGVKFEQSPFKLTREMVRVMGGSTETQSYKWFEELCVKGFLVCRPYMDSIINMVVPMLDSGLPCFKPATIKHLTARFVPKKSDKEAAKYIRGLIRKSFESLATKGYDEFQRLTNGIPY</sequence>
<dbReference type="SMART" id="SM00145">
    <property type="entry name" value="PI3Ka"/>
    <property type="match status" value="1"/>
</dbReference>
<dbReference type="GO" id="GO:0005730">
    <property type="term" value="C:nucleolus"/>
    <property type="evidence" value="ECO:0007669"/>
    <property type="project" value="UniProtKB-SubCell"/>
</dbReference>
<dbReference type="GO" id="GO:0003743">
    <property type="term" value="F:translation initiation factor activity"/>
    <property type="evidence" value="ECO:0007669"/>
    <property type="project" value="UniProtKB-UniRule"/>
</dbReference>
<evidence type="ECO:0000256" key="10">
    <source>
        <dbReference type="ARBA" id="ARBA00023242"/>
    </source>
</evidence>
<evidence type="ECO:0000256" key="4">
    <source>
        <dbReference type="ARBA" id="ARBA00022540"/>
    </source>
</evidence>
<dbReference type="Pfam" id="PF19274">
    <property type="entry name" value="PI4K_N"/>
    <property type="match status" value="1"/>
</dbReference>
<dbReference type="OrthoDB" id="10264149at2759"/>
<dbReference type="PROSITE" id="PS00916">
    <property type="entry name" value="PI3_4_KINASE_2"/>
    <property type="match status" value="1"/>
</dbReference>
<dbReference type="FunFam" id="3.30.1010.10:FF:000014">
    <property type="entry name" value="Phosphatidylinositol 4-kinase STT4"/>
    <property type="match status" value="1"/>
</dbReference>
<evidence type="ECO:0000256" key="11">
    <source>
        <dbReference type="HAMAP-Rule" id="MF_03132"/>
    </source>
</evidence>
<reference evidence="14" key="1">
    <citation type="journal article" date="2021" name="Open Biol.">
        <title>Shared evolutionary footprints suggest mitochondrial oxidative damage underlies multiple complex I losses in fungi.</title>
        <authorList>
            <person name="Schikora-Tamarit M.A."/>
            <person name="Marcet-Houben M."/>
            <person name="Nosek J."/>
            <person name="Gabaldon T."/>
        </authorList>
    </citation>
    <scope>NUCLEOTIDE SEQUENCE</scope>
    <source>
        <strain evidence="14">CBS6075</strain>
    </source>
</reference>
<keyword evidence="11" id="KW-0690">Ribosome biogenesis</keyword>
<evidence type="ECO:0000259" key="12">
    <source>
        <dbReference type="PROSITE" id="PS50290"/>
    </source>
</evidence>
<dbReference type="GO" id="GO:0005737">
    <property type="term" value="C:cytoplasm"/>
    <property type="evidence" value="ECO:0007669"/>
    <property type="project" value="UniProtKB-SubCell"/>
</dbReference>
<dbReference type="FunFam" id="1.10.1070.11:FF:000022">
    <property type="entry name" value="Phosphatidylinositol 4-kinase stt4"/>
    <property type="match status" value="1"/>
</dbReference>
<dbReference type="SMART" id="SM00146">
    <property type="entry name" value="PI3Kc"/>
    <property type="match status" value="1"/>
</dbReference>
<dbReference type="Gene3D" id="1.25.40.70">
    <property type="entry name" value="Phosphatidylinositol 3-kinase, accessory domain (PIK)"/>
    <property type="match status" value="1"/>
</dbReference>
<feature type="modified residue" description="Phosphoserine; by CK1" evidence="11">
    <location>
        <position position="174"/>
    </location>
</feature>
<dbReference type="Pfam" id="PF00454">
    <property type="entry name" value="PI3_PI4_kinase"/>
    <property type="match status" value="1"/>
</dbReference>
<comment type="subunit">
    <text evidence="11">Monomer. Associates with the 60S ribosomal subunit.</text>
</comment>
<comment type="caution">
    <text evidence="14">The sequence shown here is derived from an EMBL/GenBank/DDBJ whole genome shotgun (WGS) entry which is preliminary data.</text>
</comment>
<evidence type="ECO:0000256" key="6">
    <source>
        <dbReference type="ARBA" id="ARBA00022741"/>
    </source>
</evidence>
<dbReference type="InterPro" id="IPR045495">
    <property type="entry name" value="PI4K_N"/>
</dbReference>
<dbReference type="CDD" id="cd05167">
    <property type="entry name" value="PI4Kc_III_alpha"/>
    <property type="match status" value="1"/>
</dbReference>
<dbReference type="GO" id="GO:0000054">
    <property type="term" value="P:ribosomal subunit export from nucleus"/>
    <property type="evidence" value="ECO:0007669"/>
    <property type="project" value="UniProtKB-UniRule"/>
</dbReference>
<comment type="PTM">
    <text evidence="11">Phosphorylation at Ser-174 and Ser-175 promotes nuclear export.</text>
</comment>
<dbReference type="EMBL" id="JAEUBE010000327">
    <property type="protein sequence ID" value="KAH3664262.1"/>
    <property type="molecule type" value="Genomic_DNA"/>
</dbReference>
<comment type="catalytic activity">
    <reaction evidence="1">
        <text>a 1,2-diacyl-sn-glycero-3-phospho-(1D-myo-inositol) + ATP = a 1,2-diacyl-sn-glycero-3-phospho-(1D-myo-inositol 4-phosphate) + ADP + H(+)</text>
        <dbReference type="Rhea" id="RHEA:19877"/>
        <dbReference type="ChEBI" id="CHEBI:15378"/>
        <dbReference type="ChEBI" id="CHEBI:30616"/>
        <dbReference type="ChEBI" id="CHEBI:57880"/>
        <dbReference type="ChEBI" id="CHEBI:58178"/>
        <dbReference type="ChEBI" id="CHEBI:456216"/>
        <dbReference type="EC" id="2.7.1.67"/>
    </reaction>
</comment>
<dbReference type="GO" id="GO:0043023">
    <property type="term" value="F:ribosomal large subunit binding"/>
    <property type="evidence" value="ECO:0007669"/>
    <property type="project" value="UniProtKB-UniRule"/>
</dbReference>
<dbReference type="SUPFAM" id="SSF48371">
    <property type="entry name" value="ARM repeat"/>
    <property type="match status" value="1"/>
</dbReference>
<keyword evidence="8" id="KW-0067">ATP-binding</keyword>
<evidence type="ECO:0000256" key="5">
    <source>
        <dbReference type="ARBA" id="ARBA00022679"/>
    </source>
</evidence>
<keyword evidence="3 11" id="KW-0963">Cytoplasm</keyword>
<evidence type="ECO:0000256" key="2">
    <source>
        <dbReference type="ARBA" id="ARBA00006209"/>
    </source>
</evidence>
<keyword evidence="15" id="KW-1185">Reference proteome</keyword>